<feature type="compositionally biased region" description="Low complexity" evidence="1">
    <location>
        <begin position="494"/>
        <end position="520"/>
    </location>
</feature>
<evidence type="ECO:0000313" key="7">
    <source>
        <dbReference type="EMBL" id="MFC5730831.1"/>
    </source>
</evidence>
<evidence type="ECO:0000256" key="2">
    <source>
        <dbReference type="SAM" id="Phobius"/>
    </source>
</evidence>
<dbReference type="PANTHER" id="PTHR34819:SF3">
    <property type="entry name" value="CELL SURFACE PROTEIN"/>
    <property type="match status" value="1"/>
</dbReference>
<feature type="region of interest" description="Disordered" evidence="1">
    <location>
        <begin position="963"/>
        <end position="987"/>
    </location>
</feature>
<feature type="domain" description="DUF7507" evidence="6">
    <location>
        <begin position="755"/>
        <end position="862"/>
    </location>
</feature>
<feature type="domain" description="DUF6923" evidence="5">
    <location>
        <begin position="49"/>
        <end position="280"/>
    </location>
</feature>
<name>A0ABW0ZML3_9ACTN</name>
<evidence type="ECO:0000259" key="5">
    <source>
        <dbReference type="Pfam" id="PF21959"/>
    </source>
</evidence>
<keyword evidence="2" id="KW-1133">Transmembrane helix</keyword>
<dbReference type="PANTHER" id="PTHR34819">
    <property type="entry name" value="LARGE CYSTEINE-RICH PERIPLASMIC PROTEIN OMCB"/>
    <property type="match status" value="1"/>
</dbReference>
<dbReference type="InterPro" id="IPR054215">
    <property type="entry name" value="DUF6923"/>
</dbReference>
<accession>A0ABW0ZML3</accession>
<organism evidence="7 8">
    <name type="scientific">Nocardioides vastitatis</name>
    <dbReference type="NCBI Taxonomy" id="2568655"/>
    <lineage>
        <taxon>Bacteria</taxon>
        <taxon>Bacillati</taxon>
        <taxon>Actinomycetota</taxon>
        <taxon>Actinomycetes</taxon>
        <taxon>Propionibacteriales</taxon>
        <taxon>Nocardioidaceae</taxon>
        <taxon>Nocardioides</taxon>
    </lineage>
</organism>
<feature type="domain" description="DUF7507" evidence="6">
    <location>
        <begin position="1462"/>
        <end position="1561"/>
    </location>
</feature>
<dbReference type="InterPro" id="IPR055354">
    <property type="entry name" value="DUF7507"/>
</dbReference>
<evidence type="ECO:0000259" key="4">
    <source>
        <dbReference type="Pfam" id="PF01345"/>
    </source>
</evidence>
<feature type="signal peptide" evidence="3">
    <location>
        <begin position="1"/>
        <end position="35"/>
    </location>
</feature>
<dbReference type="Proteomes" id="UP001596072">
    <property type="component" value="Unassembled WGS sequence"/>
</dbReference>
<feature type="region of interest" description="Disordered" evidence="1">
    <location>
        <begin position="1315"/>
        <end position="1335"/>
    </location>
</feature>
<reference evidence="8" key="1">
    <citation type="journal article" date="2019" name="Int. J. Syst. Evol. Microbiol.">
        <title>The Global Catalogue of Microorganisms (GCM) 10K type strain sequencing project: providing services to taxonomists for standard genome sequencing and annotation.</title>
        <authorList>
            <consortium name="The Broad Institute Genomics Platform"/>
            <consortium name="The Broad Institute Genome Sequencing Center for Infectious Disease"/>
            <person name="Wu L."/>
            <person name="Ma J."/>
        </authorList>
    </citation>
    <scope>NUCLEOTIDE SEQUENCE [LARGE SCALE GENOMIC DNA]</scope>
    <source>
        <strain evidence="8">YIM 94188</strain>
    </source>
</reference>
<dbReference type="NCBIfam" id="TIGR01451">
    <property type="entry name" value="B_ant_repeat"/>
    <property type="match status" value="6"/>
</dbReference>
<dbReference type="InterPro" id="IPR051172">
    <property type="entry name" value="Chlamydia_OmcB"/>
</dbReference>
<keyword evidence="8" id="KW-1185">Reference proteome</keyword>
<evidence type="ECO:0000256" key="1">
    <source>
        <dbReference type="SAM" id="MobiDB-lite"/>
    </source>
</evidence>
<dbReference type="Pfam" id="PF21959">
    <property type="entry name" value="DUF6923"/>
    <property type="match status" value="1"/>
</dbReference>
<sequence length="1626" mass="160992">MPASRPRLRLLSAPLAFLLLAVGLTIGATTAPAQAAPGDPFNSAAPTVFVAQGVPTRLYKAVTDGSGTTSFMAEGPAANFQYNSIAYNTADNYIYALSNSAGTASNGAAIPANALIRIGQDGYITRVGTATYTASATGTLGFNVAAMAPDGLFYAMNSGTNLIRVINPTTGAVVRTITLTAVPNAPDFTYSGGFFWGADASGAVVRINPSTGGVVVFPGVVGTGSAFGGAWTYGNGNVAFSENTSGRIYQVSVANPGAPVQVAANDGPASGNNDGTSSPGIPTDLRITKNGAQSFVAGDTLTYTLTVTNNGAGVSSGFVVSDTVPEPLTNVRSTSAGCTVGGRSVTCVGGTLAVGATQTFTIAADSPASTSACVTNEAEVLANETDSDPSNNTASVTSCPARISLEKQAGTPVDVNDNTITDAGDTIAYSFVVTNTGATVLSDVAVSDPMAGSVSCPQAALAVGESMVCTADAPYRITDADVDAGSVDNTATATGIPPGSSTPITSAPATTSTRTTAPAPSLSLVKSAEPSTAAARTAGQEITYSFVVTNTGNVTVRQMAVGEESFSGSGSMSAITCPAEADSLAPGGEVTCTATYALTQADVDAGSVTNTATATGIPPSGTPVDSAPSTATVTIESAPGLTLQKTARPASAAAAGESITYSFVVTNSGNVTLTDVTVDEGAFTGSGELSPVTCPAAAGSLAPGEQATCTATYTVTQADLDRDSIENSATALGTPPSGPRIESAPDTATVTTPDAPRLSLVKGAAPTGPDSLEPGAQITYSFVVTNTGNVTVRQMAVGEESFSGSGSMSAITCPAEADSLAPGGEVTCTATYALTQADVDAGSVTNTATATGIPPSGAPVDSAPSTATVTIESAPGLTLQKTARPASAAAAGESITYSFVVTNSGNVTLTDVTVDEGAFTGSGELSPVTCPAAAGSLAPGEQATCTATYTVTQADLDRDSIENSATALGTPPSGPRIESAPDTATVTTPDAPRLSLVKGAAPTGPDSLEPGAQITYSFVVTNTGNVTVRQMAVGEESFSGSGSMSAITCPAEAASLAPGGEVACSATYTLTQADVDAGSVTNTATATGIPPSGTPVDSAPSTATVTMEPAPGLTLQKTAAPATVRWAGEVVSYSFLVTNSGNVTIEDLTIEESAFSGTGELSPVTCPATSLAASAQTTCTATYTVTQADVDAGDLSNTATATGSPPTGPQIESPPDTASVTTPDAPGLSLVKSAAPSGPDSLKPGAQITYSFVVTNTGNVSITGVTVAERSFTGTGSMSAITCPAAAARVAPGTQVTCTAAYTVTQADVDAGSVTNTATATGTPPSGTPITSPPGRVIIPQPPAASLSMVKTADVDRLAAVGQKITYSFLVTNTGNVTLRAVAVDEVAFTGSGELSPVTCPAATGSLAPGEQATCTATYTVTQADLDRDSLDNTAAATGTPPSGTPVTSPPDTVTVRSTGAASLELAKEADAIDVDGDGAIAVGDRIEWTIRVTNTGTVTVRGINVSDPTAGKATCPRSMLKPARSMTCTVKSHTVSAGDVRRKSVRNTAVATGSDAAGRFLSSNDDTATVVLAADESDDPSGVVLPDTGAGPWPPVAAIAGITALMAGAFMLLAARRRRSTGSAR</sequence>
<evidence type="ECO:0000256" key="3">
    <source>
        <dbReference type="SAM" id="SignalP"/>
    </source>
</evidence>
<proteinExistence type="predicted"/>
<feature type="domain" description="DUF7507" evidence="6">
    <location>
        <begin position="1345"/>
        <end position="1449"/>
    </location>
</feature>
<feature type="domain" description="DUF7507" evidence="6">
    <location>
        <begin position="519"/>
        <end position="626"/>
    </location>
</feature>
<feature type="domain" description="DUF7507" evidence="6">
    <location>
        <begin position="416"/>
        <end position="505"/>
    </location>
</feature>
<feature type="domain" description="DUF7507" evidence="6">
    <location>
        <begin position="1110"/>
        <end position="1213"/>
    </location>
</feature>
<feature type="domain" description="DUF7507" evidence="6">
    <location>
        <begin position="874"/>
        <end position="979"/>
    </location>
</feature>
<keyword evidence="3" id="KW-0732">Signal</keyword>
<feature type="compositionally biased region" description="Low complexity" evidence="1">
    <location>
        <begin position="1434"/>
        <end position="1452"/>
    </location>
</feature>
<keyword evidence="2" id="KW-0472">Membrane</keyword>
<dbReference type="RefSeq" id="WP_378527591.1">
    <property type="nucleotide sequence ID" value="NZ_JBHSNS010000011.1"/>
</dbReference>
<keyword evidence="2" id="KW-0812">Transmembrane</keyword>
<feature type="chain" id="PRO_5046832258" evidence="3">
    <location>
        <begin position="36"/>
        <end position="1626"/>
    </location>
</feature>
<feature type="region of interest" description="Disordered" evidence="1">
    <location>
        <begin position="1432"/>
        <end position="1452"/>
    </location>
</feature>
<dbReference type="Pfam" id="PF01345">
    <property type="entry name" value="DUF11"/>
    <property type="match status" value="1"/>
</dbReference>
<dbReference type="InterPro" id="IPR001434">
    <property type="entry name" value="OmcB-like_DUF11"/>
</dbReference>
<feature type="domain" description="DUF7507" evidence="6">
    <location>
        <begin position="638"/>
        <end position="743"/>
    </location>
</feature>
<feature type="compositionally biased region" description="Low complexity" evidence="1">
    <location>
        <begin position="744"/>
        <end position="753"/>
    </location>
</feature>
<dbReference type="EMBL" id="JBHSNS010000011">
    <property type="protein sequence ID" value="MFC5730831.1"/>
    <property type="molecule type" value="Genomic_DNA"/>
</dbReference>
<gene>
    <name evidence="7" type="ORF">ACFPQB_18060</name>
</gene>
<dbReference type="SUPFAM" id="SSF63829">
    <property type="entry name" value="Calcium-dependent phosphotriesterase"/>
    <property type="match status" value="1"/>
</dbReference>
<dbReference type="InterPro" id="IPR013783">
    <property type="entry name" value="Ig-like_fold"/>
</dbReference>
<comment type="caution">
    <text evidence="7">The sequence shown here is derived from an EMBL/GenBank/DDBJ whole genome shotgun (WGS) entry which is preliminary data.</text>
</comment>
<feature type="domain" description="DUF11" evidence="4">
    <location>
        <begin position="284"/>
        <end position="397"/>
    </location>
</feature>
<dbReference type="Gene3D" id="2.60.40.10">
    <property type="entry name" value="Immunoglobulins"/>
    <property type="match status" value="6"/>
</dbReference>
<dbReference type="Pfam" id="PF24346">
    <property type="entry name" value="DUF7507"/>
    <property type="match status" value="10"/>
</dbReference>
<evidence type="ECO:0000259" key="6">
    <source>
        <dbReference type="Pfam" id="PF24346"/>
    </source>
</evidence>
<feature type="region of interest" description="Disordered" evidence="1">
    <location>
        <begin position="1195"/>
        <end position="1226"/>
    </location>
</feature>
<protein>
    <submittedName>
        <fullName evidence="7">DUF6923 family protein</fullName>
    </submittedName>
</protein>
<feature type="transmembrane region" description="Helical" evidence="2">
    <location>
        <begin position="1594"/>
        <end position="1616"/>
    </location>
</feature>
<evidence type="ECO:0000313" key="8">
    <source>
        <dbReference type="Proteomes" id="UP001596072"/>
    </source>
</evidence>
<feature type="region of interest" description="Disordered" evidence="1">
    <location>
        <begin position="488"/>
        <end position="520"/>
    </location>
</feature>
<feature type="region of interest" description="Disordered" evidence="1">
    <location>
        <begin position="727"/>
        <end position="753"/>
    </location>
</feature>
<dbReference type="InterPro" id="IPR047589">
    <property type="entry name" value="DUF11_rpt"/>
</dbReference>
<feature type="domain" description="DUF7507" evidence="6">
    <location>
        <begin position="1225"/>
        <end position="1332"/>
    </location>
</feature>
<feature type="domain" description="DUF7507" evidence="6">
    <location>
        <begin position="991"/>
        <end position="1098"/>
    </location>
</feature>